<dbReference type="CDD" id="cd13608">
    <property type="entry name" value="PBP2_OpuCC_like"/>
    <property type="match status" value="1"/>
</dbReference>
<evidence type="ECO:0000259" key="1">
    <source>
        <dbReference type="Pfam" id="PF04069"/>
    </source>
</evidence>
<name>A0A9E8M251_9BACI</name>
<evidence type="ECO:0000313" key="3">
    <source>
        <dbReference type="Proteomes" id="UP001164726"/>
    </source>
</evidence>
<dbReference type="InterPro" id="IPR007210">
    <property type="entry name" value="ABC_Gly_betaine_transp_sub-bd"/>
</dbReference>
<dbReference type="KEGG" id="fhl:OE105_01830"/>
<dbReference type="AlphaFoldDB" id="A0A9E8M251"/>
<sequence length="307" mass="34887">MKRLTKIRFVLVFISLLFISGCSLPGLGGSGKESIKIGTLTTSESQIMGQMIKQLIEYYTDLDVVMVNNLGSSIVQHQAMLEEDVDITATRYTGTDLAGALGMSAVKDPEEALAIVQREFEKRWDQTWFDSYGFENSYGFTVTKQLAEKYGLEKVSDLEPYANDLRFGVDNSWIHREGDGYEGFIEAYGFEFPKIYPMQIGLVYQALKNNEMDVVLAYTSDGRIAAYDLQLLEDDRQFFPPYDTSMVVRNEILRKYPQLEGVLSKLVGKISTEKMQQLNYEADGKMREPAVIAREFLEQNDYFKGAE</sequence>
<evidence type="ECO:0000313" key="2">
    <source>
        <dbReference type="EMBL" id="WAA12909.1"/>
    </source>
</evidence>
<feature type="domain" description="ABC-type glycine betaine transport system substrate-binding" evidence="1">
    <location>
        <begin position="34"/>
        <end position="299"/>
    </location>
</feature>
<dbReference type="Gene3D" id="3.40.190.10">
    <property type="entry name" value="Periplasmic binding protein-like II"/>
    <property type="match status" value="1"/>
</dbReference>
<organism evidence="2 3">
    <name type="scientific">Fervidibacillus halotolerans</name>
    <dbReference type="NCBI Taxonomy" id="2980027"/>
    <lineage>
        <taxon>Bacteria</taxon>
        <taxon>Bacillati</taxon>
        <taxon>Bacillota</taxon>
        <taxon>Bacilli</taxon>
        <taxon>Bacillales</taxon>
        <taxon>Bacillaceae</taxon>
        <taxon>Fervidibacillus</taxon>
    </lineage>
</organism>
<dbReference type="RefSeq" id="WP_275421041.1">
    <property type="nucleotide sequence ID" value="NZ_CP106877.1"/>
</dbReference>
<keyword evidence="3" id="KW-1185">Reference proteome</keyword>
<dbReference type="EMBL" id="CP106877">
    <property type="protein sequence ID" value="WAA12909.1"/>
    <property type="molecule type" value="Genomic_DNA"/>
</dbReference>
<reference evidence="2" key="1">
    <citation type="submission" date="2022-09" db="EMBL/GenBank/DDBJ databases">
        <title>Complete Genomes of Fervidibacillus albus and Fervidibacillus halotolerans isolated from tidal flat sediments.</title>
        <authorList>
            <person name="Kwon K.K."/>
            <person name="Yang S.-H."/>
            <person name="Park M.J."/>
            <person name="Oh H.-M."/>
        </authorList>
    </citation>
    <scope>NUCLEOTIDE SEQUENCE</scope>
    <source>
        <strain evidence="2">MEBiC13594</strain>
    </source>
</reference>
<protein>
    <submittedName>
        <fullName evidence="2">Osmoprotectant ABC transporter substrate-binding protein</fullName>
    </submittedName>
</protein>
<dbReference type="GO" id="GO:0043190">
    <property type="term" value="C:ATP-binding cassette (ABC) transporter complex"/>
    <property type="evidence" value="ECO:0007669"/>
    <property type="project" value="InterPro"/>
</dbReference>
<dbReference type="GO" id="GO:0022857">
    <property type="term" value="F:transmembrane transporter activity"/>
    <property type="evidence" value="ECO:0007669"/>
    <property type="project" value="InterPro"/>
</dbReference>
<dbReference type="SUPFAM" id="SSF53850">
    <property type="entry name" value="Periplasmic binding protein-like II"/>
    <property type="match status" value="1"/>
</dbReference>
<dbReference type="Proteomes" id="UP001164726">
    <property type="component" value="Chromosome"/>
</dbReference>
<dbReference type="PROSITE" id="PS51257">
    <property type="entry name" value="PROKAR_LIPOPROTEIN"/>
    <property type="match status" value="1"/>
</dbReference>
<dbReference type="Gene3D" id="3.40.190.120">
    <property type="entry name" value="Osmoprotection protein (prox), domain 2"/>
    <property type="match status" value="1"/>
</dbReference>
<accession>A0A9E8M251</accession>
<dbReference type="Pfam" id="PF04069">
    <property type="entry name" value="OpuAC"/>
    <property type="match status" value="1"/>
</dbReference>
<proteinExistence type="predicted"/>
<gene>
    <name evidence="2" type="ORF">OE105_01830</name>
</gene>